<protein>
    <submittedName>
        <fullName evidence="3">Pentatricopeptide repeat-containing protein</fullName>
    </submittedName>
</protein>
<dbReference type="Gene3D" id="1.25.40.10">
    <property type="entry name" value="Tetratricopeptide repeat domain"/>
    <property type="match status" value="1"/>
</dbReference>
<keyword evidence="1" id="KW-0677">Repeat</keyword>
<organism evidence="3 4">
    <name type="scientific">Trifolium medium</name>
    <dbReference type="NCBI Taxonomy" id="97028"/>
    <lineage>
        <taxon>Eukaryota</taxon>
        <taxon>Viridiplantae</taxon>
        <taxon>Streptophyta</taxon>
        <taxon>Embryophyta</taxon>
        <taxon>Tracheophyta</taxon>
        <taxon>Spermatophyta</taxon>
        <taxon>Magnoliopsida</taxon>
        <taxon>eudicotyledons</taxon>
        <taxon>Gunneridae</taxon>
        <taxon>Pentapetalae</taxon>
        <taxon>rosids</taxon>
        <taxon>fabids</taxon>
        <taxon>Fabales</taxon>
        <taxon>Fabaceae</taxon>
        <taxon>Papilionoideae</taxon>
        <taxon>50 kb inversion clade</taxon>
        <taxon>NPAAA clade</taxon>
        <taxon>Hologalegina</taxon>
        <taxon>IRL clade</taxon>
        <taxon>Trifolieae</taxon>
        <taxon>Trifolium</taxon>
    </lineage>
</organism>
<evidence type="ECO:0000256" key="1">
    <source>
        <dbReference type="ARBA" id="ARBA00022737"/>
    </source>
</evidence>
<sequence>MNSNKPDGIDDGIVYNLSIIEHCKRNNVDKAYNIYKEMVNSGFACHMFTVFALVTTLEKEKMVNVLRWVIENILRSCNLNDSEIGKFRNEFNPEEPDSEALFDVLAEKAKDGLFLKCSYAPASA</sequence>
<dbReference type="EMBL" id="LXQA010000957">
    <property type="protein sequence ID" value="MCH80353.1"/>
    <property type="molecule type" value="Genomic_DNA"/>
</dbReference>
<dbReference type="AlphaFoldDB" id="A0A392LZB5"/>
<name>A0A392LZB5_9FABA</name>
<gene>
    <name evidence="3" type="ORF">A2U01_0001120</name>
</gene>
<accession>A0A392LZB5</accession>
<keyword evidence="4" id="KW-1185">Reference proteome</keyword>
<evidence type="ECO:0000313" key="3">
    <source>
        <dbReference type="EMBL" id="MCH80353.1"/>
    </source>
</evidence>
<comment type="caution">
    <text evidence="3">The sequence shown here is derived from an EMBL/GenBank/DDBJ whole genome shotgun (WGS) entry which is preliminary data.</text>
</comment>
<evidence type="ECO:0000313" key="4">
    <source>
        <dbReference type="Proteomes" id="UP000265520"/>
    </source>
</evidence>
<dbReference type="PROSITE" id="PS51375">
    <property type="entry name" value="PPR"/>
    <property type="match status" value="1"/>
</dbReference>
<dbReference type="NCBIfam" id="TIGR00756">
    <property type="entry name" value="PPR"/>
    <property type="match status" value="1"/>
</dbReference>
<dbReference type="InterPro" id="IPR011990">
    <property type="entry name" value="TPR-like_helical_dom_sf"/>
</dbReference>
<evidence type="ECO:0000256" key="2">
    <source>
        <dbReference type="PROSITE-ProRule" id="PRU00708"/>
    </source>
</evidence>
<reference evidence="3 4" key="1">
    <citation type="journal article" date="2018" name="Front. Plant Sci.">
        <title>Red Clover (Trifolium pratense) and Zigzag Clover (T. medium) - A Picture of Genomic Similarities and Differences.</title>
        <authorList>
            <person name="Dluhosova J."/>
            <person name="Istvanek J."/>
            <person name="Nedelnik J."/>
            <person name="Repkova J."/>
        </authorList>
    </citation>
    <scope>NUCLEOTIDE SEQUENCE [LARGE SCALE GENOMIC DNA]</scope>
    <source>
        <strain evidence="4">cv. 10/8</strain>
        <tissue evidence="3">Leaf</tissue>
    </source>
</reference>
<dbReference type="Proteomes" id="UP000265520">
    <property type="component" value="Unassembled WGS sequence"/>
</dbReference>
<dbReference type="InterPro" id="IPR002885">
    <property type="entry name" value="PPR_rpt"/>
</dbReference>
<proteinExistence type="predicted"/>
<feature type="repeat" description="PPR" evidence="2">
    <location>
        <begin position="11"/>
        <end position="45"/>
    </location>
</feature>